<feature type="region of interest" description="Disordered" evidence="1">
    <location>
        <begin position="1"/>
        <end position="24"/>
    </location>
</feature>
<accession>A0A3G3M934</accession>
<evidence type="ECO:0000313" key="2">
    <source>
        <dbReference type="EMBL" id="AYR02951.1"/>
    </source>
</evidence>
<dbReference type="KEGG" id="vg:65117074"/>
<evidence type="ECO:0000256" key="1">
    <source>
        <dbReference type="SAM" id="MobiDB-lite"/>
    </source>
</evidence>
<reference evidence="2 3" key="1">
    <citation type="submission" date="2018-09" db="EMBL/GenBank/DDBJ databases">
        <authorList>
            <person name="Pope W.H."/>
            <person name="Garlena R.A."/>
            <person name="Russell D.A."/>
            <person name="Jacobs-Sera D."/>
            <person name="Hatfull G.F."/>
        </authorList>
    </citation>
    <scope>NUCLEOTIDE SEQUENCE [LARGE SCALE GENOMIC DNA]</scope>
</reference>
<organism evidence="2 3">
    <name type="scientific">Gordonia phage Geodirt</name>
    <dbReference type="NCBI Taxonomy" id="2483670"/>
    <lineage>
        <taxon>Viruses</taxon>
        <taxon>Duplodnaviria</taxon>
        <taxon>Heunggongvirae</taxon>
        <taxon>Uroviricota</taxon>
        <taxon>Caudoviricetes</taxon>
        <taxon>Stackebrandtviridae</taxon>
        <taxon>Schenleyvirinae</taxon>
        <taxon>Vividuovirus</taxon>
        <taxon>Vividuovirus geodirt</taxon>
    </lineage>
</organism>
<dbReference type="EMBL" id="MH976512">
    <property type="protein sequence ID" value="AYR02951.1"/>
    <property type="molecule type" value="Genomic_DNA"/>
</dbReference>
<proteinExistence type="predicted"/>
<sequence length="300" mass="32984">MTDHRTTAEQLIDAADPTSPHTRDRTLTDAALVRAVLAVADAIDAHGTREHVIDHAVLQQHSDRARAAFPGTDSRPTTPRLRYHGQTVETKGSTLDATPFTAIHVDTISTNTQDPRRFIHHTNEGGDTSALAADVRGDTIVPATQPANGTEDPLWRLRLLAGTARRAVNEGPIPGVITLHDLVQDIAVHLGHLIEQSGELQASVSGQRVLMDSYERQIRALAQQNGQLRDQRDRESEARAEAQDKAVDPDLHEQLRRMTNRLRRALGNLDIGAELPFNDVVSDLRHHVDAVVEELNEARG</sequence>
<gene>
    <name evidence="2" type="primary">58</name>
    <name evidence="2" type="ORF">SEA_GEODIRT_58</name>
</gene>
<dbReference type="GeneID" id="65117074"/>
<keyword evidence="3" id="KW-1185">Reference proteome</keyword>
<protein>
    <submittedName>
        <fullName evidence="2">Uncharacterized protein</fullName>
    </submittedName>
</protein>
<feature type="region of interest" description="Disordered" evidence="1">
    <location>
        <begin position="224"/>
        <end position="247"/>
    </location>
</feature>
<evidence type="ECO:0000313" key="3">
    <source>
        <dbReference type="Proteomes" id="UP000273369"/>
    </source>
</evidence>
<dbReference type="RefSeq" id="YP_010099388.1">
    <property type="nucleotide sequence ID" value="NC_055776.1"/>
</dbReference>
<name>A0A3G3M934_9CAUD</name>
<dbReference type="Proteomes" id="UP000273369">
    <property type="component" value="Segment"/>
</dbReference>
<feature type="compositionally biased region" description="Basic and acidic residues" evidence="1">
    <location>
        <begin position="229"/>
        <end position="247"/>
    </location>
</feature>